<keyword evidence="10" id="KW-1185">Reference proteome</keyword>
<keyword evidence="2" id="KW-1003">Cell membrane</keyword>
<dbReference type="SUPFAM" id="SSF52058">
    <property type="entry name" value="L domain-like"/>
    <property type="match status" value="1"/>
</dbReference>
<reference evidence="9" key="1">
    <citation type="submission" date="2021-01" db="UniProtKB">
        <authorList>
            <consortium name="EnsemblPlants"/>
        </authorList>
    </citation>
    <scope>IDENTIFICATION</scope>
</reference>
<dbReference type="Gene3D" id="3.80.10.10">
    <property type="entry name" value="Ribonuclease Inhibitor"/>
    <property type="match status" value="3"/>
</dbReference>
<protein>
    <recommendedName>
        <fullName evidence="8">Leucine-rich repeat-containing N-terminal plant-type domain-containing protein</fullName>
    </recommendedName>
</protein>
<dbReference type="InterPro" id="IPR032675">
    <property type="entry name" value="LRR_dom_sf"/>
</dbReference>
<dbReference type="InterPro" id="IPR013210">
    <property type="entry name" value="LRR_N_plant-typ"/>
</dbReference>
<dbReference type="Pfam" id="PF00560">
    <property type="entry name" value="LRR_1"/>
    <property type="match status" value="5"/>
</dbReference>
<sequence length="418" mass="45747">MKTGSVFGYVVYVVVLMAIHCNVLSTAILHPMDFLALQSIRKSLDDFKGSTFFSTWDFTSDPCNFTGVFCLQDRVVSLYLGDPRAGSPGLIGRLDPAIGKLSALAEFTLVPGRVIGTLPSSFSQCTNLRFLALARNFISGGIPASLGDLRALQTLDLSYNLLTGEIPHSVGNLPALRNVILCHNKLSGSLPHFVSQSLTKFDLKHNDLSGSLSSTSLPTSLQYLSLSSNRLAGPVHTLLERLARLNYLDLSLNNFNGPIPSNLFTFPITTLQLQRNAFSGRILPPSQVTIPTVDLSFNRLYGDISPMFSTVQNLYLNNNRFSGEVPPSLVDRLLSADIQVLYLQHNFLTGIPMNSKAEIPVSSSLCLQYNCMVPPVQTPCPLRSGKQITRPATQCGYWKKLSSLFGVAADHQYEDDNP</sequence>
<evidence type="ECO:0000313" key="10">
    <source>
        <dbReference type="Proteomes" id="UP000594263"/>
    </source>
</evidence>
<keyword evidence="5" id="KW-0677">Repeat</keyword>
<dbReference type="GO" id="GO:0005886">
    <property type="term" value="C:plasma membrane"/>
    <property type="evidence" value="ECO:0007669"/>
    <property type="project" value="UniProtKB-SubCell"/>
</dbReference>
<proteinExistence type="predicted"/>
<evidence type="ECO:0000256" key="4">
    <source>
        <dbReference type="ARBA" id="ARBA00022729"/>
    </source>
</evidence>
<feature type="transmembrane region" description="Helical" evidence="7">
    <location>
        <begin position="6"/>
        <end position="29"/>
    </location>
</feature>
<keyword evidence="6 7" id="KW-0472">Membrane</keyword>
<dbReference type="Gramene" id="Kaladp0582s0001.1.v1.1">
    <property type="protein sequence ID" value="Kaladp0582s0001.1.v1.1.CDS.1"/>
    <property type="gene ID" value="Kaladp0582s0001.v1.1"/>
</dbReference>
<dbReference type="FunFam" id="3.80.10.10:FF:000299">
    <property type="entry name" value="Piriformospora indica-insensitive protein 2"/>
    <property type="match status" value="1"/>
</dbReference>
<dbReference type="InterPro" id="IPR001611">
    <property type="entry name" value="Leu-rich_rpt"/>
</dbReference>
<keyword evidence="4" id="KW-0732">Signal</keyword>
<dbReference type="AlphaFoldDB" id="A0A7N0VCE2"/>
<dbReference type="InterPro" id="IPR053213">
    <property type="entry name" value="RLP29"/>
</dbReference>
<dbReference type="OMA" id="NQCVEWK"/>
<feature type="domain" description="Leucine-rich repeat-containing N-terminal plant-type" evidence="8">
    <location>
        <begin position="31"/>
        <end position="70"/>
    </location>
</feature>
<dbReference type="PANTHER" id="PTHR48009">
    <property type="entry name" value="LEUCINE-RICH REPEAT (LRR) FAMILY PROTEIN"/>
    <property type="match status" value="1"/>
</dbReference>
<name>A0A7N0VCE2_KALFE</name>
<evidence type="ECO:0000256" key="1">
    <source>
        <dbReference type="ARBA" id="ARBA00004236"/>
    </source>
</evidence>
<evidence type="ECO:0000256" key="6">
    <source>
        <dbReference type="ARBA" id="ARBA00023136"/>
    </source>
</evidence>
<organism evidence="9 10">
    <name type="scientific">Kalanchoe fedtschenkoi</name>
    <name type="common">Lavender scallops</name>
    <name type="synonym">South American air plant</name>
    <dbReference type="NCBI Taxonomy" id="63787"/>
    <lineage>
        <taxon>Eukaryota</taxon>
        <taxon>Viridiplantae</taxon>
        <taxon>Streptophyta</taxon>
        <taxon>Embryophyta</taxon>
        <taxon>Tracheophyta</taxon>
        <taxon>Spermatophyta</taxon>
        <taxon>Magnoliopsida</taxon>
        <taxon>eudicotyledons</taxon>
        <taxon>Gunneridae</taxon>
        <taxon>Pentapetalae</taxon>
        <taxon>Saxifragales</taxon>
        <taxon>Crassulaceae</taxon>
        <taxon>Kalanchoe</taxon>
    </lineage>
</organism>
<dbReference type="PANTHER" id="PTHR48009:SF4">
    <property type="entry name" value="LEUCINE-RICH REPEAT (LRR) FAMILY PROTEIN"/>
    <property type="match status" value="1"/>
</dbReference>
<evidence type="ECO:0000259" key="8">
    <source>
        <dbReference type="Pfam" id="PF08263"/>
    </source>
</evidence>
<dbReference type="Pfam" id="PF08263">
    <property type="entry name" value="LRRNT_2"/>
    <property type="match status" value="1"/>
</dbReference>
<evidence type="ECO:0000256" key="2">
    <source>
        <dbReference type="ARBA" id="ARBA00022475"/>
    </source>
</evidence>
<dbReference type="EnsemblPlants" id="Kaladp0582s0001.1.v1.1">
    <property type="protein sequence ID" value="Kaladp0582s0001.1.v1.1.CDS.1"/>
    <property type="gene ID" value="Kaladp0582s0001.v1.1"/>
</dbReference>
<evidence type="ECO:0000313" key="9">
    <source>
        <dbReference type="EnsemblPlants" id="Kaladp0582s0001.1.v1.1.CDS.1"/>
    </source>
</evidence>
<keyword evidence="3" id="KW-0433">Leucine-rich repeat</keyword>
<accession>A0A7N0VCE2</accession>
<evidence type="ECO:0000256" key="5">
    <source>
        <dbReference type="ARBA" id="ARBA00022737"/>
    </source>
</evidence>
<evidence type="ECO:0000256" key="7">
    <source>
        <dbReference type="SAM" id="Phobius"/>
    </source>
</evidence>
<comment type="subcellular location">
    <subcellularLocation>
        <location evidence="1">Cell membrane</location>
    </subcellularLocation>
</comment>
<keyword evidence="7" id="KW-0812">Transmembrane</keyword>
<evidence type="ECO:0000256" key="3">
    <source>
        <dbReference type="ARBA" id="ARBA00022614"/>
    </source>
</evidence>
<keyword evidence="7" id="KW-1133">Transmembrane helix</keyword>
<dbReference type="Proteomes" id="UP000594263">
    <property type="component" value="Unplaced"/>
</dbReference>